<sequence length="234" mass="26123">MDPERLVLNPEQALNAICLDFRGYGPQPMLFCEVLRAIHGEAMVVRREPGSEGLWIAKPGSGKMRHLEGAELVAFMCDQVRGARLPPERLAVVSRQVFQTACRVVTDPATDAPAIAVDTGMATFACRQCGRCCRHLDYRDGITEADVARLRALDRQDILEWVGVAKGADGRNVYRIWVEPGTNRFAVPCPFLKRGPTADRWLCRIHAVKPEICRHYPVSRKHAAMTGCPGFDRR</sequence>
<proteinExistence type="predicted"/>
<dbReference type="Proteomes" id="UP001165427">
    <property type="component" value="Unassembled WGS sequence"/>
</dbReference>
<reference evidence="1" key="1">
    <citation type="submission" date="2022-04" db="EMBL/GenBank/DDBJ databases">
        <title>Desulfatitalea alkaliphila sp. nov., a novel anaerobic sulfate-reducing bacterium isolated from terrestrial mud volcano, Taman Peninsula, Russia.</title>
        <authorList>
            <person name="Khomyakova M.A."/>
            <person name="Merkel A.Y."/>
            <person name="Slobodkin A.I."/>
        </authorList>
    </citation>
    <scope>NUCLEOTIDE SEQUENCE</scope>
    <source>
        <strain evidence="1">M08but</strain>
    </source>
</reference>
<name>A0AA41R0A3_9BACT</name>
<dbReference type="PANTHER" id="PTHR35866:SF1">
    <property type="entry name" value="YKGJ FAMILY CYSTEINE CLUSTER PROTEIN"/>
    <property type="match status" value="1"/>
</dbReference>
<dbReference type="PANTHER" id="PTHR35866">
    <property type="entry name" value="PUTATIVE-RELATED"/>
    <property type="match status" value="1"/>
</dbReference>
<dbReference type="RefSeq" id="WP_246903034.1">
    <property type="nucleotide sequence ID" value="NZ_JALJRB010000002.1"/>
</dbReference>
<comment type="caution">
    <text evidence="1">The sequence shown here is derived from an EMBL/GenBank/DDBJ whole genome shotgun (WGS) entry which is preliminary data.</text>
</comment>
<evidence type="ECO:0000313" key="1">
    <source>
        <dbReference type="EMBL" id="MCJ8499638.1"/>
    </source>
</evidence>
<accession>A0AA41R0A3</accession>
<dbReference type="InterPro" id="IPR005358">
    <property type="entry name" value="Puta_zinc/iron-chelating_dom"/>
</dbReference>
<keyword evidence="2" id="KW-1185">Reference proteome</keyword>
<dbReference type="EMBL" id="JALJRB010000002">
    <property type="protein sequence ID" value="MCJ8499638.1"/>
    <property type="molecule type" value="Genomic_DNA"/>
</dbReference>
<protein>
    <submittedName>
        <fullName evidence="1">YkgJ family cysteine cluster protein</fullName>
    </submittedName>
</protein>
<dbReference type="Pfam" id="PF03692">
    <property type="entry name" value="CxxCxxCC"/>
    <property type="match status" value="1"/>
</dbReference>
<dbReference type="AlphaFoldDB" id="A0AA41R0A3"/>
<organism evidence="1 2">
    <name type="scientific">Desulfatitalea alkaliphila</name>
    <dbReference type="NCBI Taxonomy" id="2929485"/>
    <lineage>
        <taxon>Bacteria</taxon>
        <taxon>Pseudomonadati</taxon>
        <taxon>Thermodesulfobacteriota</taxon>
        <taxon>Desulfobacteria</taxon>
        <taxon>Desulfobacterales</taxon>
        <taxon>Desulfosarcinaceae</taxon>
        <taxon>Desulfatitalea</taxon>
    </lineage>
</organism>
<evidence type="ECO:0000313" key="2">
    <source>
        <dbReference type="Proteomes" id="UP001165427"/>
    </source>
</evidence>
<gene>
    <name evidence="1" type="ORF">MRX98_03555</name>
</gene>